<sequence>MWCDGENHETGDYWVFDIPVLDLADLATEQLRSIIGLMENPVN</sequence>
<proteinExistence type="predicted"/>
<evidence type="ECO:0000313" key="1">
    <source>
        <dbReference type="EMBL" id="MPN40745.1"/>
    </source>
</evidence>
<protein>
    <submittedName>
        <fullName evidence="1">Uncharacterized protein</fullName>
    </submittedName>
</protein>
<dbReference type="AlphaFoldDB" id="A0A645HNW3"/>
<comment type="caution">
    <text evidence="1">The sequence shown here is derived from an EMBL/GenBank/DDBJ whole genome shotgun (WGS) entry which is preliminary data.</text>
</comment>
<accession>A0A645HNW3</accession>
<organism evidence="1">
    <name type="scientific">bioreactor metagenome</name>
    <dbReference type="NCBI Taxonomy" id="1076179"/>
    <lineage>
        <taxon>unclassified sequences</taxon>
        <taxon>metagenomes</taxon>
        <taxon>ecological metagenomes</taxon>
    </lineage>
</organism>
<reference evidence="1" key="1">
    <citation type="submission" date="2019-08" db="EMBL/GenBank/DDBJ databases">
        <authorList>
            <person name="Kucharzyk K."/>
            <person name="Murdoch R.W."/>
            <person name="Higgins S."/>
            <person name="Loffler F."/>
        </authorList>
    </citation>
    <scope>NUCLEOTIDE SEQUENCE</scope>
</reference>
<dbReference type="EMBL" id="VSSQ01097353">
    <property type="protein sequence ID" value="MPN40745.1"/>
    <property type="molecule type" value="Genomic_DNA"/>
</dbReference>
<name>A0A645HNW3_9ZZZZ</name>
<gene>
    <name evidence="1" type="ORF">SDC9_188284</name>
</gene>